<accession>A0A0R2NZT3</accession>
<evidence type="ECO:0000259" key="2">
    <source>
        <dbReference type="Pfam" id="PF01569"/>
    </source>
</evidence>
<dbReference type="SUPFAM" id="SSF48317">
    <property type="entry name" value="Acid phosphatase/Vanadium-dependent haloperoxidase"/>
    <property type="match status" value="1"/>
</dbReference>
<keyword evidence="1" id="KW-0472">Membrane</keyword>
<feature type="domain" description="Phosphatidic acid phosphatase type 2/haloperoxidase" evidence="2">
    <location>
        <begin position="87"/>
        <end position="201"/>
    </location>
</feature>
<protein>
    <submittedName>
        <fullName evidence="3">Phospholipid phosphatase</fullName>
    </submittedName>
</protein>
<feature type="transmembrane region" description="Helical" evidence="1">
    <location>
        <begin position="125"/>
        <end position="145"/>
    </location>
</feature>
<dbReference type="Gene3D" id="1.20.144.10">
    <property type="entry name" value="Phosphatidic acid phosphatase type 2/haloperoxidase"/>
    <property type="match status" value="1"/>
</dbReference>
<reference evidence="3 4" key="1">
    <citation type="submission" date="2015-10" db="EMBL/GenBank/DDBJ databases">
        <title>Metagenome-Assembled Genomes uncover a global brackish microbiome.</title>
        <authorList>
            <person name="Hugerth L.W."/>
            <person name="Larsson J."/>
            <person name="Alneberg J."/>
            <person name="Lindh M.V."/>
            <person name="Legrand C."/>
            <person name="Pinhassi J."/>
            <person name="Andersson A.F."/>
        </authorList>
    </citation>
    <scope>NUCLEOTIDE SEQUENCE [LARGE SCALE GENOMIC DNA]</scope>
    <source>
        <strain evidence="3">BACL2 MAG-120802-bin41</strain>
    </source>
</reference>
<dbReference type="Pfam" id="PF01569">
    <property type="entry name" value="PAP2"/>
    <property type="match status" value="1"/>
</dbReference>
<evidence type="ECO:0000256" key="1">
    <source>
        <dbReference type="SAM" id="Phobius"/>
    </source>
</evidence>
<organism evidence="3 4">
    <name type="scientific">Actinobacteria bacterium BACL2 MAG-120802-bin41</name>
    <dbReference type="NCBI Taxonomy" id="1655568"/>
    <lineage>
        <taxon>Bacteria</taxon>
        <taxon>Bacillati</taxon>
        <taxon>Actinomycetota</taxon>
        <taxon>Actinomycetes</taxon>
        <taxon>Actinomycetes incertae sedis</taxon>
        <taxon>ac1 cluster</taxon>
    </lineage>
</organism>
<keyword evidence="1" id="KW-0812">Transmembrane</keyword>
<dbReference type="InterPro" id="IPR036938">
    <property type="entry name" value="PAP2/HPO_sf"/>
</dbReference>
<comment type="caution">
    <text evidence="3">The sequence shown here is derived from an EMBL/GenBank/DDBJ whole genome shotgun (WGS) entry which is preliminary data.</text>
</comment>
<dbReference type="Proteomes" id="UP000053941">
    <property type="component" value="Unassembled WGS sequence"/>
</dbReference>
<dbReference type="EMBL" id="LIAS01000019">
    <property type="protein sequence ID" value="KRO31132.1"/>
    <property type="molecule type" value="Genomic_DNA"/>
</dbReference>
<feature type="transmembrane region" description="Helical" evidence="1">
    <location>
        <begin position="187"/>
        <end position="205"/>
    </location>
</feature>
<feature type="transmembrane region" description="Helical" evidence="1">
    <location>
        <begin position="86"/>
        <end position="105"/>
    </location>
</feature>
<feature type="transmembrane region" description="Helical" evidence="1">
    <location>
        <begin position="57"/>
        <end position="74"/>
    </location>
</feature>
<name>A0A0R2NZT3_9ACTN</name>
<dbReference type="InterPro" id="IPR000326">
    <property type="entry name" value="PAP2/HPO"/>
</dbReference>
<keyword evidence="1" id="KW-1133">Transmembrane helix</keyword>
<dbReference type="AlphaFoldDB" id="A0A0R2NZT3"/>
<feature type="transmembrane region" description="Helical" evidence="1">
    <location>
        <begin position="157"/>
        <end position="175"/>
    </location>
</feature>
<evidence type="ECO:0000313" key="4">
    <source>
        <dbReference type="Proteomes" id="UP000053941"/>
    </source>
</evidence>
<evidence type="ECO:0000313" key="3">
    <source>
        <dbReference type="EMBL" id="KRO31132.1"/>
    </source>
</evidence>
<sequence length="212" mass="23750">MNVALTWCAVLLLGFVLVTLDVINKGMLYRFDQFVADLSRPKLSGFTNFLVLRIDDLGLRWITALILLVAAGLISRRFKSFRPLNLAFLSLVFLNIFVGASKIFFGRCKAKEDFDICMFSDGMAYPSGHISNALVTWGLFAYIIFRYTHRAPFEGLKLYWLVAVITIAVGAVSLLRNTHWFTDLLGGMFLGGAILVLVVAIDRFIPSTRQPS</sequence>
<proteinExistence type="predicted"/>
<gene>
    <name evidence="3" type="ORF">ABR60_00545</name>
</gene>